<keyword evidence="2" id="KW-1185">Reference proteome</keyword>
<evidence type="ECO:0000313" key="2">
    <source>
        <dbReference type="Proteomes" id="UP000545507"/>
    </source>
</evidence>
<dbReference type="RefSeq" id="WP_177135236.1">
    <property type="nucleotide sequence ID" value="NZ_VYGV01000006.1"/>
</dbReference>
<accession>A0A7Y8KXU2</accession>
<dbReference type="AlphaFoldDB" id="A0A7Y8KXU2"/>
<comment type="caution">
    <text evidence="1">The sequence shown here is derived from an EMBL/GenBank/DDBJ whole genome shotgun (WGS) entry which is preliminary data.</text>
</comment>
<gene>
    <name evidence="1" type="ORF">F3K02_09025</name>
</gene>
<sequence length="145" mass="16388">MIYAVHILNSQYVKIGYSGNPDVSKRISELQTGSPFEIKPLFTVDGTLRQEQAIHSVLREVFTQVFVPMPPNEWYPGRMPAFQKFLMELRTGGAANALAHGELYTPLQAEKGVRPGSDDRHNLKVRFKWAKKAESASVQLESWGR</sequence>
<dbReference type="EMBL" id="VYGV01000006">
    <property type="protein sequence ID" value="NWF45388.1"/>
    <property type="molecule type" value="Genomic_DNA"/>
</dbReference>
<name>A0A7Y8KXU2_9BURK</name>
<evidence type="ECO:0000313" key="1">
    <source>
        <dbReference type="EMBL" id="NWF45388.1"/>
    </source>
</evidence>
<protein>
    <submittedName>
        <fullName evidence="1">GIY-YIG nuclease family protein</fullName>
    </submittedName>
</protein>
<reference evidence="1 2" key="1">
    <citation type="submission" date="2019-09" db="EMBL/GenBank/DDBJ databases">
        <title>Hydrogenophaga aromatica sp. nov., isolated from a para-xylene-degrading enrichment culture.</title>
        <authorList>
            <person name="Tancsics A."/>
            <person name="Banerjee S."/>
        </authorList>
    </citation>
    <scope>NUCLEOTIDE SEQUENCE [LARGE SCALE GENOMIC DNA]</scope>
    <source>
        <strain evidence="1 2">D2P1</strain>
    </source>
</reference>
<dbReference type="Proteomes" id="UP000545507">
    <property type="component" value="Unassembled WGS sequence"/>
</dbReference>
<organism evidence="1 2">
    <name type="scientific">Hydrogenophaga aromaticivorans</name>
    <dbReference type="NCBI Taxonomy" id="2610898"/>
    <lineage>
        <taxon>Bacteria</taxon>
        <taxon>Pseudomonadati</taxon>
        <taxon>Pseudomonadota</taxon>
        <taxon>Betaproteobacteria</taxon>
        <taxon>Burkholderiales</taxon>
        <taxon>Comamonadaceae</taxon>
        <taxon>Hydrogenophaga</taxon>
    </lineage>
</organism>
<dbReference type="Pfam" id="PF13455">
    <property type="entry name" value="MUG113"/>
    <property type="match status" value="1"/>
</dbReference>
<proteinExistence type="predicted"/>